<evidence type="ECO:0000313" key="2">
    <source>
        <dbReference type="EMBL" id="KAK6116477.1"/>
    </source>
</evidence>
<dbReference type="Proteomes" id="UP001318860">
    <property type="component" value="Unassembled WGS sequence"/>
</dbReference>
<protein>
    <recommendedName>
        <fullName evidence="1">Thioredoxin domain-containing protein</fullName>
    </recommendedName>
</protein>
<gene>
    <name evidence="2" type="ORF">DH2020_049770</name>
</gene>
<proteinExistence type="predicted"/>
<dbReference type="PROSITE" id="PS00194">
    <property type="entry name" value="THIOREDOXIN_1"/>
    <property type="match status" value="1"/>
</dbReference>
<dbReference type="InterPro" id="IPR017937">
    <property type="entry name" value="Thioredoxin_CS"/>
</dbReference>
<dbReference type="InterPro" id="IPR013766">
    <property type="entry name" value="Thioredoxin_domain"/>
</dbReference>
<keyword evidence="3" id="KW-1185">Reference proteome</keyword>
<feature type="domain" description="Thioredoxin" evidence="1">
    <location>
        <begin position="1"/>
        <end position="125"/>
    </location>
</feature>
<dbReference type="PANTHER" id="PTHR10438:SF463">
    <property type="entry name" value="THIOREDOXIN"/>
    <property type="match status" value="1"/>
</dbReference>
<dbReference type="Pfam" id="PF00085">
    <property type="entry name" value="Thioredoxin"/>
    <property type="match status" value="1"/>
</dbReference>
<dbReference type="PROSITE" id="PS51352">
    <property type="entry name" value="THIOREDOXIN_2"/>
    <property type="match status" value="1"/>
</dbReference>
<dbReference type="PANTHER" id="PTHR10438">
    <property type="entry name" value="THIOREDOXIN"/>
    <property type="match status" value="1"/>
</dbReference>
<dbReference type="InterPro" id="IPR050620">
    <property type="entry name" value="Thioredoxin_H-type-like"/>
</dbReference>
<dbReference type="CDD" id="cd02947">
    <property type="entry name" value="TRX_family"/>
    <property type="match status" value="1"/>
</dbReference>
<reference evidence="2 3" key="1">
    <citation type="journal article" date="2021" name="Comput. Struct. Biotechnol. J.">
        <title>De novo genome assembly of the potent medicinal plant Rehmannia glutinosa using nanopore technology.</title>
        <authorList>
            <person name="Ma L."/>
            <person name="Dong C."/>
            <person name="Song C."/>
            <person name="Wang X."/>
            <person name="Zheng X."/>
            <person name="Niu Y."/>
            <person name="Chen S."/>
            <person name="Feng W."/>
        </authorList>
    </citation>
    <scope>NUCLEOTIDE SEQUENCE [LARGE SCALE GENOMIC DNA]</scope>
    <source>
        <strain evidence="2">DH-2019</strain>
    </source>
</reference>
<dbReference type="PRINTS" id="PR00421">
    <property type="entry name" value="THIOREDOXIN"/>
</dbReference>
<organism evidence="2 3">
    <name type="scientific">Rehmannia glutinosa</name>
    <name type="common">Chinese foxglove</name>
    <dbReference type="NCBI Taxonomy" id="99300"/>
    <lineage>
        <taxon>Eukaryota</taxon>
        <taxon>Viridiplantae</taxon>
        <taxon>Streptophyta</taxon>
        <taxon>Embryophyta</taxon>
        <taxon>Tracheophyta</taxon>
        <taxon>Spermatophyta</taxon>
        <taxon>Magnoliopsida</taxon>
        <taxon>eudicotyledons</taxon>
        <taxon>Gunneridae</taxon>
        <taxon>Pentapetalae</taxon>
        <taxon>asterids</taxon>
        <taxon>lamiids</taxon>
        <taxon>Lamiales</taxon>
        <taxon>Orobanchaceae</taxon>
        <taxon>Rehmannieae</taxon>
        <taxon>Rehmannia</taxon>
    </lineage>
</organism>
<evidence type="ECO:0000259" key="1">
    <source>
        <dbReference type="PROSITE" id="PS51352"/>
    </source>
</evidence>
<dbReference type="EMBL" id="JABTTQ020003492">
    <property type="protein sequence ID" value="KAK6116477.1"/>
    <property type="molecule type" value="Genomic_DNA"/>
</dbReference>
<dbReference type="SUPFAM" id="SSF52833">
    <property type="entry name" value="Thioredoxin-like"/>
    <property type="match status" value="1"/>
</dbReference>
<dbReference type="InterPro" id="IPR036249">
    <property type="entry name" value="Thioredoxin-like_sf"/>
</dbReference>
<evidence type="ECO:0000313" key="3">
    <source>
        <dbReference type="Proteomes" id="UP001318860"/>
    </source>
</evidence>
<dbReference type="Gene3D" id="3.40.30.10">
    <property type="entry name" value="Glutaredoxin"/>
    <property type="match status" value="1"/>
</dbReference>
<sequence length="125" mass="14189">MGAHVSTANETSPTRKGQVITFHSSTKWKFHFEASKQTSKLIVIDFTASWCGPCQNIQPAIDEFAEIYTDVDFVKIDVDELDAVAKEFGVQTMPTFILIKRGKEIDKVVGAKKEDLRKKIEQHRF</sequence>
<accession>A0ABR0U257</accession>
<name>A0ABR0U257_REHGL</name>
<comment type="caution">
    <text evidence="2">The sequence shown here is derived from an EMBL/GenBank/DDBJ whole genome shotgun (WGS) entry which is preliminary data.</text>
</comment>